<dbReference type="InterPro" id="IPR002123">
    <property type="entry name" value="Plipid/glycerol_acylTrfase"/>
</dbReference>
<accession>B6JZC8</accession>
<dbReference type="VEuPathDB" id="FungiDB:SJAG_01957"/>
<comment type="catalytic activity">
    <reaction evidence="4">
        <text>a 1-acyl-sn-glycero-3-phosphate + an acyl-CoA = a 1,2-diacyl-sn-glycero-3-phosphate + CoA</text>
        <dbReference type="Rhea" id="RHEA:19709"/>
        <dbReference type="ChEBI" id="CHEBI:57287"/>
        <dbReference type="ChEBI" id="CHEBI:57970"/>
        <dbReference type="ChEBI" id="CHEBI:58342"/>
        <dbReference type="ChEBI" id="CHEBI:58608"/>
        <dbReference type="EC" id="2.3.1.51"/>
    </reaction>
</comment>
<dbReference type="GO" id="GO:0005783">
    <property type="term" value="C:endoplasmic reticulum"/>
    <property type="evidence" value="ECO:0000318"/>
    <property type="project" value="GO_Central"/>
</dbReference>
<dbReference type="eggNOG" id="KOG2848">
    <property type="taxonomic scope" value="Eukaryota"/>
</dbReference>
<dbReference type="EC" id="2.3.1.51" evidence="4"/>
<dbReference type="GO" id="GO:0003841">
    <property type="term" value="F:1-acylglycerol-3-phosphate O-acyltransferase activity"/>
    <property type="evidence" value="ECO:0000318"/>
    <property type="project" value="GO_Central"/>
</dbReference>
<dbReference type="GO" id="GO:0005811">
    <property type="term" value="C:lipid droplet"/>
    <property type="evidence" value="ECO:0007669"/>
    <property type="project" value="EnsemblFungi"/>
</dbReference>
<dbReference type="PANTHER" id="PTHR10434:SF11">
    <property type="entry name" value="1-ACYL-SN-GLYCEROL-3-PHOSPHATE ACYLTRANSFERASE"/>
    <property type="match status" value="1"/>
</dbReference>
<dbReference type="EMBL" id="KE651168">
    <property type="protein sequence ID" value="EEB06896.1"/>
    <property type="molecule type" value="Genomic_DNA"/>
</dbReference>
<proteinExistence type="inferred from homology"/>
<feature type="transmembrane region" description="Helical" evidence="5">
    <location>
        <begin position="132"/>
        <end position="151"/>
    </location>
</feature>
<comment type="similarity">
    <text evidence="1 4">Belongs to the 1-acyl-sn-glycerol-3-phosphate acyltransferase family.</text>
</comment>
<dbReference type="NCBIfam" id="TIGR00530">
    <property type="entry name" value="AGP_acyltrn"/>
    <property type="match status" value="1"/>
</dbReference>
<dbReference type="GeneID" id="7049952"/>
<evidence type="ECO:0000313" key="9">
    <source>
        <dbReference type="Proteomes" id="UP000001744"/>
    </source>
</evidence>
<dbReference type="JaponicusDB" id="SJAG_01957">
    <property type="gene designation" value="slc1"/>
</dbReference>
<evidence type="ECO:0000256" key="5">
    <source>
        <dbReference type="SAM" id="Phobius"/>
    </source>
</evidence>
<sequence>MVGWKKLILAGIAAVAGVISLDKYRLVPRQFLSYRIRTFVSTGTLLVAAAYGTVMSAICRCFGRAIMGQYLTSRMYYWLGGTILGIKIRVLNHDILKKRARAVLIVNHQSELDIMVIGRTFTPYCSVIAKNSLRYVPFLGWFMILADVVFINRAKRGEAIKIFANAAERMKREEIKTWVFAEGTRSYATEPKILPLKKGAFHLALQADAPIIPIAVQNYSHIFHPPTKHIQPGTFTIKVLNPISTKGKTTADIPELMAQTTKAMNDALVELDSYGKNVKKDN</sequence>
<protein>
    <recommendedName>
        <fullName evidence="4">1-acyl-sn-glycerol-3-phosphate acyltransferase</fullName>
        <ecNumber evidence="4">2.3.1.51</ecNumber>
    </recommendedName>
</protein>
<name>B6JZC8_SCHJY</name>
<dbReference type="GO" id="GO:0016020">
    <property type="term" value="C:membrane"/>
    <property type="evidence" value="ECO:0007669"/>
    <property type="project" value="InterPro"/>
</dbReference>
<keyword evidence="4" id="KW-0443">Lipid metabolism</keyword>
<gene>
    <name evidence="8" type="primary">slc1</name>
    <name evidence="7" type="ORF">SJAG_01957</name>
</gene>
<dbReference type="SUPFAM" id="SSF69593">
    <property type="entry name" value="Glycerol-3-phosphate (1)-acyltransferase"/>
    <property type="match status" value="1"/>
</dbReference>
<keyword evidence="4" id="KW-0444">Lipid biosynthesis</keyword>
<reference evidence="7 9" key="1">
    <citation type="journal article" date="2011" name="Science">
        <title>Comparative functional genomics of the fission yeasts.</title>
        <authorList>
            <person name="Rhind N."/>
            <person name="Chen Z."/>
            <person name="Yassour M."/>
            <person name="Thompson D.A."/>
            <person name="Haas B.J."/>
            <person name="Habib N."/>
            <person name="Wapinski I."/>
            <person name="Roy S."/>
            <person name="Lin M.F."/>
            <person name="Heiman D.I."/>
            <person name="Young S.K."/>
            <person name="Furuya K."/>
            <person name="Guo Y."/>
            <person name="Pidoux A."/>
            <person name="Chen H.M."/>
            <person name="Robbertse B."/>
            <person name="Goldberg J.M."/>
            <person name="Aoki K."/>
            <person name="Bayne E.H."/>
            <person name="Berlin A.M."/>
            <person name="Desjardins C.A."/>
            <person name="Dobbs E."/>
            <person name="Dukaj L."/>
            <person name="Fan L."/>
            <person name="FitzGerald M.G."/>
            <person name="French C."/>
            <person name="Gujja S."/>
            <person name="Hansen K."/>
            <person name="Keifenheim D."/>
            <person name="Levin J.Z."/>
            <person name="Mosher R.A."/>
            <person name="Mueller C.A."/>
            <person name="Pfiffner J."/>
            <person name="Priest M."/>
            <person name="Russ C."/>
            <person name="Smialowska A."/>
            <person name="Swoboda P."/>
            <person name="Sykes S.M."/>
            <person name="Vaughn M."/>
            <person name="Vengrova S."/>
            <person name="Yoder R."/>
            <person name="Zeng Q."/>
            <person name="Allshire R."/>
            <person name="Baulcombe D."/>
            <person name="Birren B.W."/>
            <person name="Brown W."/>
            <person name="Ekwall K."/>
            <person name="Kellis M."/>
            <person name="Leatherwood J."/>
            <person name="Levin H."/>
            <person name="Margalit H."/>
            <person name="Martienssen R."/>
            <person name="Nieduszynski C.A."/>
            <person name="Spatafora J.W."/>
            <person name="Friedman N."/>
            <person name="Dalgaard J.Z."/>
            <person name="Baumann P."/>
            <person name="Niki H."/>
            <person name="Regev A."/>
            <person name="Nusbaum C."/>
        </authorList>
    </citation>
    <scope>NUCLEOTIDE SEQUENCE [LARGE SCALE GENOMIC DNA]</scope>
    <source>
        <strain evidence="9">yFS275 / FY16936</strain>
    </source>
</reference>
<dbReference type="Pfam" id="PF01553">
    <property type="entry name" value="Acyltransferase"/>
    <property type="match status" value="1"/>
</dbReference>
<evidence type="ECO:0000259" key="6">
    <source>
        <dbReference type="SMART" id="SM00563"/>
    </source>
</evidence>
<keyword evidence="9" id="KW-1185">Reference proteome</keyword>
<dbReference type="GO" id="GO:0006654">
    <property type="term" value="P:phosphatidic acid biosynthetic process"/>
    <property type="evidence" value="ECO:0000318"/>
    <property type="project" value="GO_Central"/>
</dbReference>
<evidence type="ECO:0000313" key="7">
    <source>
        <dbReference type="EMBL" id="EEB06896.1"/>
    </source>
</evidence>
<evidence type="ECO:0000256" key="1">
    <source>
        <dbReference type="ARBA" id="ARBA00008655"/>
    </source>
</evidence>
<keyword evidence="4" id="KW-0594">Phospholipid biosynthesis</keyword>
<dbReference type="CDD" id="cd07989">
    <property type="entry name" value="LPLAT_AGPAT-like"/>
    <property type="match status" value="1"/>
</dbReference>
<evidence type="ECO:0000256" key="4">
    <source>
        <dbReference type="RuleBase" id="RU361267"/>
    </source>
</evidence>
<organism evidence="7 9">
    <name type="scientific">Schizosaccharomyces japonicus (strain yFS275 / FY16936)</name>
    <name type="common">Fission yeast</name>
    <dbReference type="NCBI Taxonomy" id="402676"/>
    <lineage>
        <taxon>Eukaryota</taxon>
        <taxon>Fungi</taxon>
        <taxon>Dikarya</taxon>
        <taxon>Ascomycota</taxon>
        <taxon>Taphrinomycotina</taxon>
        <taxon>Schizosaccharomycetes</taxon>
        <taxon>Schizosaccharomycetales</taxon>
        <taxon>Schizosaccharomycetaceae</taxon>
        <taxon>Schizosaccharomyces</taxon>
    </lineage>
</organism>
<evidence type="ECO:0000256" key="3">
    <source>
        <dbReference type="ARBA" id="ARBA00023315"/>
    </source>
</evidence>
<dbReference type="OrthoDB" id="514248at2759"/>
<keyword evidence="5" id="KW-1133">Transmembrane helix</keyword>
<keyword evidence="5" id="KW-0812">Transmembrane</keyword>
<feature type="transmembrane region" description="Helical" evidence="5">
    <location>
        <begin position="44"/>
        <end position="63"/>
    </location>
</feature>
<evidence type="ECO:0000313" key="8">
    <source>
        <dbReference type="JaponicusDB" id="SJAG_01957"/>
    </source>
</evidence>
<dbReference type="STRING" id="402676.B6JZC8"/>
<dbReference type="RefSeq" id="XP_002173189.1">
    <property type="nucleotide sequence ID" value="XM_002173153.2"/>
</dbReference>
<evidence type="ECO:0000256" key="2">
    <source>
        <dbReference type="ARBA" id="ARBA00022679"/>
    </source>
</evidence>
<keyword evidence="3 4" id="KW-0012">Acyltransferase</keyword>
<dbReference type="OMA" id="IMCNHSS"/>
<feature type="domain" description="Phospholipid/glycerol acyltransferase" evidence="6">
    <location>
        <begin position="102"/>
        <end position="219"/>
    </location>
</feature>
<dbReference type="Proteomes" id="UP000001744">
    <property type="component" value="Unassembled WGS sequence"/>
</dbReference>
<keyword evidence="4" id="KW-1208">Phospholipid metabolism</keyword>
<dbReference type="InterPro" id="IPR004552">
    <property type="entry name" value="AGP_acyltrans"/>
</dbReference>
<dbReference type="AlphaFoldDB" id="B6JZC8"/>
<dbReference type="PANTHER" id="PTHR10434">
    <property type="entry name" value="1-ACYL-SN-GLYCEROL-3-PHOSPHATE ACYLTRANSFERASE"/>
    <property type="match status" value="1"/>
</dbReference>
<dbReference type="HOGENOM" id="CLU_027938_10_0_1"/>
<dbReference type="SMART" id="SM00563">
    <property type="entry name" value="PlsC"/>
    <property type="match status" value="1"/>
</dbReference>
<comment type="domain">
    <text evidence="4">The HXXXXD motif is essential for acyltransferase activity and may constitute the binding site for the phosphate moiety of the glycerol-3-phosphate.</text>
</comment>
<keyword evidence="2 4" id="KW-0808">Transferase</keyword>
<keyword evidence="5" id="KW-0472">Membrane</keyword>